<keyword evidence="3" id="KW-1185">Reference proteome</keyword>
<dbReference type="Pfam" id="PF01935">
    <property type="entry name" value="DUF87"/>
    <property type="match status" value="1"/>
</dbReference>
<evidence type="ECO:0000313" key="3">
    <source>
        <dbReference type="Proteomes" id="UP000028027"/>
    </source>
</evidence>
<sequence length="166" mass="18811">MSHIKLDVIGFGNNEMAYGIPTQDRIHMAIFGEVGSGKSETMKLLIAQNINRNQGFLLIDPHGMLARDVLELIPKEKWEKVIYISPASIHQSGRTVRINPLEYKTDEERYIVAMSFVNALHNLHKDAWGDRLEAILRNACNALVEVEGSTLRDLRMLVSDQRARSI</sequence>
<gene>
    <name evidence="2" type="ORF">AAA799E16_01867</name>
</gene>
<dbReference type="InterPro" id="IPR027417">
    <property type="entry name" value="P-loop_NTPase"/>
</dbReference>
<dbReference type="AlphaFoldDB" id="A0A081S3I0"/>
<dbReference type="SUPFAM" id="SSF52540">
    <property type="entry name" value="P-loop containing nucleoside triphosphate hydrolases"/>
    <property type="match status" value="1"/>
</dbReference>
<comment type="caution">
    <text evidence="2">The sequence shown here is derived from an EMBL/GenBank/DDBJ whole genome shotgun (WGS) entry which is preliminary data.</text>
</comment>
<evidence type="ECO:0000313" key="2">
    <source>
        <dbReference type="EMBL" id="KER05483.1"/>
    </source>
</evidence>
<proteinExistence type="predicted"/>
<accession>A0A081S3I0</accession>
<name>A0A081S3I0_9ARCH</name>
<dbReference type="Proteomes" id="UP000028027">
    <property type="component" value="Unassembled WGS sequence"/>
</dbReference>
<evidence type="ECO:0000259" key="1">
    <source>
        <dbReference type="Pfam" id="PF01935"/>
    </source>
</evidence>
<dbReference type="EMBL" id="JNVL01000056">
    <property type="protein sequence ID" value="KER05483.1"/>
    <property type="molecule type" value="Genomic_DNA"/>
</dbReference>
<feature type="non-terminal residue" evidence="2">
    <location>
        <position position="166"/>
    </location>
</feature>
<reference evidence="2 3" key="1">
    <citation type="submission" date="2014-06" db="EMBL/GenBank/DDBJ databases">
        <authorList>
            <person name="Ngugi D.K."/>
            <person name="Blom J."/>
            <person name="Alam I."/>
            <person name="Rashid M."/>
            <person name="Ba Alawi W."/>
            <person name="Zhang G."/>
            <person name="Hikmawan T."/>
            <person name="Guan Y."/>
            <person name="Antunes A."/>
            <person name="Siam R."/>
            <person name="Eldorry H."/>
            <person name="Bajic V."/>
            <person name="Stingl U."/>
        </authorList>
    </citation>
    <scope>NUCLEOTIDE SEQUENCE [LARGE SCALE GENOMIC DNA]</scope>
    <source>
        <strain evidence="2">SCGC AAA799-E16</strain>
    </source>
</reference>
<feature type="domain" description="Helicase HerA central" evidence="1">
    <location>
        <begin position="27"/>
        <end position="107"/>
    </location>
</feature>
<protein>
    <submittedName>
        <fullName evidence="2">ATPase protein</fullName>
    </submittedName>
</protein>
<dbReference type="InterPro" id="IPR002789">
    <property type="entry name" value="HerA_central"/>
</dbReference>
<organism evidence="2 3">
    <name type="scientific">Marine Group I thaumarchaeote SCGC AAA799-E16</name>
    <dbReference type="NCBI Taxonomy" id="1502292"/>
    <lineage>
        <taxon>Archaea</taxon>
        <taxon>Nitrososphaerota</taxon>
        <taxon>Marine Group I</taxon>
    </lineage>
</organism>
<dbReference type="Gene3D" id="3.40.50.300">
    <property type="entry name" value="P-loop containing nucleotide triphosphate hydrolases"/>
    <property type="match status" value="1"/>
</dbReference>